<keyword evidence="4" id="KW-1185">Reference proteome</keyword>
<evidence type="ECO:0000313" key="4">
    <source>
        <dbReference type="Proteomes" id="UP000601108"/>
    </source>
</evidence>
<protein>
    <submittedName>
        <fullName evidence="3">Transcriptional regulator</fullName>
    </submittedName>
</protein>
<organism evidence="3 4">
    <name type="scientific">Aquimarina muelleri</name>
    <dbReference type="NCBI Taxonomy" id="279356"/>
    <lineage>
        <taxon>Bacteria</taxon>
        <taxon>Pseudomonadati</taxon>
        <taxon>Bacteroidota</taxon>
        <taxon>Flavobacteriia</taxon>
        <taxon>Flavobacteriales</taxon>
        <taxon>Flavobacteriaceae</taxon>
        <taxon>Aquimarina</taxon>
    </lineage>
</organism>
<dbReference type="PANTHER" id="PTHR46797">
    <property type="entry name" value="HTH-TYPE TRANSCRIPTIONAL REGULATOR"/>
    <property type="match status" value="1"/>
</dbReference>
<gene>
    <name evidence="3" type="ORF">GCM10007384_37200</name>
</gene>
<dbReference type="SMART" id="SM00530">
    <property type="entry name" value="HTH_XRE"/>
    <property type="match status" value="1"/>
</dbReference>
<comment type="caution">
    <text evidence="3">The sequence shown here is derived from an EMBL/GenBank/DDBJ whole genome shotgun (WGS) entry which is preliminary data.</text>
</comment>
<dbReference type="InterPro" id="IPR011051">
    <property type="entry name" value="RmlC_Cupin_sf"/>
</dbReference>
<evidence type="ECO:0000256" key="1">
    <source>
        <dbReference type="ARBA" id="ARBA00023125"/>
    </source>
</evidence>
<dbReference type="InterPro" id="IPR050807">
    <property type="entry name" value="TransReg_Diox_bact_type"/>
</dbReference>
<sequence length="194" mass="21754">MEDYLIGIGKRLKEIRKSNSKTINEIASKAGVSNGLISRIENGRTIPSLPVLLNIITALEIEIPTFFNGIPTQTNFTFLVTRASEYSVIEKEDEAVGFSYQYIFGKQLNSIGFEAVFLEVQPGSERGKVETDAYEFKYILTGECSYIIGEEEILLKEGDSIFFDGRIPHVPVNRGNTSSKMIVLYFFLDKEGQS</sequence>
<dbReference type="InterPro" id="IPR001387">
    <property type="entry name" value="Cro/C1-type_HTH"/>
</dbReference>
<dbReference type="SUPFAM" id="SSF47413">
    <property type="entry name" value="lambda repressor-like DNA-binding domains"/>
    <property type="match status" value="1"/>
</dbReference>
<evidence type="ECO:0000313" key="3">
    <source>
        <dbReference type="EMBL" id="GGX32992.1"/>
    </source>
</evidence>
<name>A0A918N469_9FLAO</name>
<dbReference type="CDD" id="cd02209">
    <property type="entry name" value="cupin_XRE_C"/>
    <property type="match status" value="1"/>
</dbReference>
<dbReference type="EMBL" id="BMWS01000037">
    <property type="protein sequence ID" value="GGX32992.1"/>
    <property type="molecule type" value="Genomic_DNA"/>
</dbReference>
<dbReference type="GO" id="GO:0005829">
    <property type="term" value="C:cytosol"/>
    <property type="evidence" value="ECO:0007669"/>
    <property type="project" value="TreeGrafter"/>
</dbReference>
<dbReference type="InterPro" id="IPR014710">
    <property type="entry name" value="RmlC-like_jellyroll"/>
</dbReference>
<evidence type="ECO:0000259" key="2">
    <source>
        <dbReference type="PROSITE" id="PS50943"/>
    </source>
</evidence>
<dbReference type="InterPro" id="IPR010982">
    <property type="entry name" value="Lambda_DNA-bd_dom_sf"/>
</dbReference>
<dbReference type="PANTHER" id="PTHR46797:SF1">
    <property type="entry name" value="METHYLPHOSPHONATE SYNTHASE"/>
    <property type="match status" value="1"/>
</dbReference>
<dbReference type="Pfam" id="PF01381">
    <property type="entry name" value="HTH_3"/>
    <property type="match status" value="1"/>
</dbReference>
<dbReference type="GO" id="GO:0003700">
    <property type="term" value="F:DNA-binding transcription factor activity"/>
    <property type="evidence" value="ECO:0007669"/>
    <property type="project" value="TreeGrafter"/>
</dbReference>
<proteinExistence type="predicted"/>
<dbReference type="AlphaFoldDB" id="A0A918N469"/>
<accession>A0A918N469</accession>
<dbReference type="PROSITE" id="PS50943">
    <property type="entry name" value="HTH_CROC1"/>
    <property type="match status" value="1"/>
</dbReference>
<dbReference type="Proteomes" id="UP000601108">
    <property type="component" value="Unassembled WGS sequence"/>
</dbReference>
<reference evidence="3 4" key="1">
    <citation type="journal article" date="2014" name="Int. J. Syst. Evol. Microbiol.">
        <title>Complete genome sequence of Corynebacterium casei LMG S-19264T (=DSM 44701T), isolated from a smear-ripened cheese.</title>
        <authorList>
            <consortium name="US DOE Joint Genome Institute (JGI-PGF)"/>
            <person name="Walter F."/>
            <person name="Albersmeier A."/>
            <person name="Kalinowski J."/>
            <person name="Ruckert C."/>
        </authorList>
    </citation>
    <scope>NUCLEOTIDE SEQUENCE [LARGE SCALE GENOMIC DNA]</scope>
    <source>
        <strain evidence="3 4">KCTC 12285</strain>
    </source>
</reference>
<dbReference type="SUPFAM" id="SSF51182">
    <property type="entry name" value="RmlC-like cupins"/>
    <property type="match status" value="1"/>
</dbReference>
<dbReference type="CDD" id="cd00093">
    <property type="entry name" value="HTH_XRE"/>
    <property type="match status" value="1"/>
</dbReference>
<dbReference type="GO" id="GO:0003677">
    <property type="term" value="F:DNA binding"/>
    <property type="evidence" value="ECO:0007669"/>
    <property type="project" value="UniProtKB-KW"/>
</dbReference>
<dbReference type="Pfam" id="PF07883">
    <property type="entry name" value="Cupin_2"/>
    <property type="match status" value="1"/>
</dbReference>
<dbReference type="Gene3D" id="1.10.260.40">
    <property type="entry name" value="lambda repressor-like DNA-binding domains"/>
    <property type="match status" value="1"/>
</dbReference>
<dbReference type="InterPro" id="IPR013096">
    <property type="entry name" value="Cupin_2"/>
</dbReference>
<feature type="domain" description="HTH cro/C1-type" evidence="2">
    <location>
        <begin position="12"/>
        <end position="66"/>
    </location>
</feature>
<keyword evidence="1" id="KW-0238">DNA-binding</keyword>
<dbReference type="RefSeq" id="WP_027413755.1">
    <property type="nucleotide sequence ID" value="NZ_BMWS01000037.1"/>
</dbReference>
<dbReference type="Gene3D" id="2.60.120.10">
    <property type="entry name" value="Jelly Rolls"/>
    <property type="match status" value="1"/>
</dbReference>